<dbReference type="GO" id="GO:0008236">
    <property type="term" value="F:serine-type peptidase activity"/>
    <property type="evidence" value="ECO:0007669"/>
    <property type="project" value="InterPro"/>
</dbReference>
<evidence type="ECO:0000313" key="5">
    <source>
        <dbReference type="Proteomes" id="UP000829685"/>
    </source>
</evidence>
<proteinExistence type="predicted"/>
<keyword evidence="5" id="KW-1185">Reference proteome</keyword>
<dbReference type="AlphaFoldDB" id="A0A9Q0ANB9"/>
<dbReference type="InterPro" id="IPR001375">
    <property type="entry name" value="Peptidase_S9_cat"/>
</dbReference>
<dbReference type="PANTHER" id="PTHR48081:SF3">
    <property type="entry name" value="ALPHA_BETA HYDROLASE FOLD-3 DOMAIN-CONTAINING PROTEIN"/>
    <property type="match status" value="1"/>
</dbReference>
<accession>A0A9Q0ANB9</accession>
<reference evidence="4" key="1">
    <citation type="submission" date="2021-03" db="EMBL/GenBank/DDBJ databases">
        <title>Revisited historic fungal species revealed as producer of novel bioactive compounds through whole genome sequencing and comparative genomics.</title>
        <authorList>
            <person name="Vignolle G.A."/>
            <person name="Hochenegger N."/>
            <person name="Mach R.L."/>
            <person name="Mach-Aigner A.R."/>
            <person name="Javad Rahimi M."/>
            <person name="Salim K.A."/>
            <person name="Chan C.M."/>
            <person name="Lim L.B.L."/>
            <person name="Cai F."/>
            <person name="Druzhinina I.S."/>
            <person name="U'Ren J.M."/>
            <person name="Derntl C."/>
        </authorList>
    </citation>
    <scope>NUCLEOTIDE SEQUENCE</scope>
    <source>
        <strain evidence="4">TUCIM 5799</strain>
    </source>
</reference>
<dbReference type="InterPro" id="IPR050300">
    <property type="entry name" value="GDXG_lipolytic_enzyme"/>
</dbReference>
<sequence length="325" mass="35515">MAKPTSRRFIYKIVDGLEIDVDVYLPSCSPGKQETGHPVIVDIHGGAFMLGSSAMVNKDQVEDCLNRSWIVLAPNHRLCPGVDLLKGPMQDCRDLLAWIYDGSFQKALSTGEECKHRVDLDHVFAFGTSSGGTLALSLGFDVPRPVAGIFDMYGPCNFSDPFWETPLPHVQARLPAKPIDDCKSKVFEEFPVPIVGGVSLEGQTNPGGPNFADPRVTFALTQIANGKVMSAVFPSRDWDEVDPLLNVAKAGSRFPPTFIVHGAADTMVPISLSRDLYAALRKAGVKCGMTEVPDEEHTFAGTMKVGTRTWDLQREGFDFLESLIE</sequence>
<feature type="domain" description="BD-FAE-like" evidence="3">
    <location>
        <begin position="22"/>
        <end position="140"/>
    </location>
</feature>
<dbReference type="GO" id="GO:0006508">
    <property type="term" value="P:proteolysis"/>
    <property type="evidence" value="ECO:0007669"/>
    <property type="project" value="InterPro"/>
</dbReference>
<gene>
    <name evidence="4" type="ORF">JX265_008801</name>
</gene>
<feature type="domain" description="Peptidase S9 prolyl oligopeptidase catalytic" evidence="2">
    <location>
        <begin position="239"/>
        <end position="321"/>
    </location>
</feature>
<dbReference type="SUPFAM" id="SSF53474">
    <property type="entry name" value="alpha/beta-Hydrolases"/>
    <property type="match status" value="1"/>
</dbReference>
<evidence type="ECO:0000259" key="3">
    <source>
        <dbReference type="Pfam" id="PF20434"/>
    </source>
</evidence>
<dbReference type="PANTHER" id="PTHR48081">
    <property type="entry name" value="AB HYDROLASE SUPERFAMILY PROTEIN C4A8.06C"/>
    <property type="match status" value="1"/>
</dbReference>
<dbReference type="OrthoDB" id="19653at2759"/>
<evidence type="ECO:0000259" key="2">
    <source>
        <dbReference type="Pfam" id="PF00326"/>
    </source>
</evidence>
<evidence type="ECO:0000256" key="1">
    <source>
        <dbReference type="ARBA" id="ARBA00022801"/>
    </source>
</evidence>
<protein>
    <submittedName>
        <fullName evidence="4">Uncharacterized protein</fullName>
    </submittedName>
</protein>
<dbReference type="InterPro" id="IPR049492">
    <property type="entry name" value="BD-FAE-like_dom"/>
</dbReference>
<comment type="caution">
    <text evidence="4">The sequence shown here is derived from an EMBL/GenBank/DDBJ whole genome shotgun (WGS) entry which is preliminary data.</text>
</comment>
<dbReference type="Gene3D" id="3.40.50.1820">
    <property type="entry name" value="alpha/beta hydrolase"/>
    <property type="match status" value="1"/>
</dbReference>
<dbReference type="Proteomes" id="UP000829685">
    <property type="component" value="Unassembled WGS sequence"/>
</dbReference>
<name>A0A9Q0ANB9_9PEZI</name>
<organism evidence="4 5">
    <name type="scientific">Neoarthrinium moseri</name>
    <dbReference type="NCBI Taxonomy" id="1658444"/>
    <lineage>
        <taxon>Eukaryota</taxon>
        <taxon>Fungi</taxon>
        <taxon>Dikarya</taxon>
        <taxon>Ascomycota</taxon>
        <taxon>Pezizomycotina</taxon>
        <taxon>Sordariomycetes</taxon>
        <taxon>Xylariomycetidae</taxon>
        <taxon>Amphisphaeriales</taxon>
        <taxon>Apiosporaceae</taxon>
        <taxon>Neoarthrinium</taxon>
    </lineage>
</organism>
<keyword evidence="1" id="KW-0378">Hydrolase</keyword>
<dbReference type="Pfam" id="PF00326">
    <property type="entry name" value="Peptidase_S9"/>
    <property type="match status" value="1"/>
</dbReference>
<dbReference type="InterPro" id="IPR029058">
    <property type="entry name" value="AB_hydrolase_fold"/>
</dbReference>
<dbReference type="EMBL" id="JAFIMR010000025">
    <property type="protein sequence ID" value="KAI1863584.1"/>
    <property type="molecule type" value="Genomic_DNA"/>
</dbReference>
<dbReference type="Pfam" id="PF20434">
    <property type="entry name" value="BD-FAE"/>
    <property type="match status" value="1"/>
</dbReference>
<evidence type="ECO:0000313" key="4">
    <source>
        <dbReference type="EMBL" id="KAI1863584.1"/>
    </source>
</evidence>